<feature type="region of interest" description="Disordered" evidence="6">
    <location>
        <begin position="1"/>
        <end position="22"/>
    </location>
</feature>
<reference evidence="8 9" key="1">
    <citation type="journal article" date="2019" name="Nat. Ecol. Evol.">
        <title>Megaphylogeny resolves global patterns of mushroom evolution.</title>
        <authorList>
            <person name="Varga T."/>
            <person name="Krizsan K."/>
            <person name="Foldi C."/>
            <person name="Dima B."/>
            <person name="Sanchez-Garcia M."/>
            <person name="Sanchez-Ramirez S."/>
            <person name="Szollosi G.J."/>
            <person name="Szarkandi J.G."/>
            <person name="Papp V."/>
            <person name="Albert L."/>
            <person name="Andreopoulos W."/>
            <person name="Angelini C."/>
            <person name="Antonin V."/>
            <person name="Barry K.W."/>
            <person name="Bougher N.L."/>
            <person name="Buchanan P."/>
            <person name="Buyck B."/>
            <person name="Bense V."/>
            <person name="Catcheside P."/>
            <person name="Chovatia M."/>
            <person name="Cooper J."/>
            <person name="Damon W."/>
            <person name="Desjardin D."/>
            <person name="Finy P."/>
            <person name="Geml J."/>
            <person name="Haridas S."/>
            <person name="Hughes K."/>
            <person name="Justo A."/>
            <person name="Karasinski D."/>
            <person name="Kautmanova I."/>
            <person name="Kiss B."/>
            <person name="Kocsube S."/>
            <person name="Kotiranta H."/>
            <person name="LaButti K.M."/>
            <person name="Lechner B.E."/>
            <person name="Liimatainen K."/>
            <person name="Lipzen A."/>
            <person name="Lukacs Z."/>
            <person name="Mihaltcheva S."/>
            <person name="Morgado L.N."/>
            <person name="Niskanen T."/>
            <person name="Noordeloos M.E."/>
            <person name="Ohm R.A."/>
            <person name="Ortiz-Santana B."/>
            <person name="Ovrebo C."/>
            <person name="Racz N."/>
            <person name="Riley R."/>
            <person name="Savchenko A."/>
            <person name="Shiryaev A."/>
            <person name="Soop K."/>
            <person name="Spirin V."/>
            <person name="Szebenyi C."/>
            <person name="Tomsovsky M."/>
            <person name="Tulloss R.E."/>
            <person name="Uehling J."/>
            <person name="Grigoriev I.V."/>
            <person name="Vagvolgyi C."/>
            <person name="Papp T."/>
            <person name="Martin F.M."/>
            <person name="Miettinen O."/>
            <person name="Hibbett D.S."/>
            <person name="Nagy L.G."/>
        </authorList>
    </citation>
    <scope>NUCLEOTIDE SEQUENCE [LARGE SCALE GENOMIC DNA]</scope>
    <source>
        <strain evidence="8 9">CBS 121175</strain>
    </source>
</reference>
<comment type="subcellular location">
    <subcellularLocation>
        <location evidence="1">Membrane</location>
        <topology evidence="1">Multi-pass membrane protein</topology>
    </subcellularLocation>
</comment>
<dbReference type="Pfam" id="PF01184">
    <property type="entry name" value="Gpr1_Fun34_YaaH"/>
    <property type="match status" value="1"/>
</dbReference>
<keyword evidence="4 7" id="KW-1133">Transmembrane helix</keyword>
<accession>A0A5C3KTU0</accession>
<keyword evidence="9" id="KW-1185">Reference proteome</keyword>
<dbReference type="InterPro" id="IPR051633">
    <property type="entry name" value="AceTr"/>
</dbReference>
<dbReference type="Proteomes" id="UP000307440">
    <property type="component" value="Unassembled WGS sequence"/>
</dbReference>
<feature type="transmembrane region" description="Helical" evidence="7">
    <location>
        <begin position="137"/>
        <end position="155"/>
    </location>
</feature>
<evidence type="ECO:0000256" key="4">
    <source>
        <dbReference type="ARBA" id="ARBA00022989"/>
    </source>
</evidence>
<proteinExistence type="inferred from homology"/>
<dbReference type="InterPro" id="IPR000791">
    <property type="entry name" value="Gpr1/Fun34/SatP-like"/>
</dbReference>
<comment type="similarity">
    <text evidence="2">Belongs to the acetate uptake transporter (AceTr) (TC 2.A.96) family.</text>
</comment>
<feature type="transmembrane region" description="Helical" evidence="7">
    <location>
        <begin position="38"/>
        <end position="59"/>
    </location>
</feature>
<dbReference type="NCBIfam" id="NF038013">
    <property type="entry name" value="AceTr_1"/>
    <property type="match status" value="1"/>
</dbReference>
<evidence type="ECO:0000313" key="9">
    <source>
        <dbReference type="Proteomes" id="UP000307440"/>
    </source>
</evidence>
<organism evidence="8 9">
    <name type="scientific">Coprinopsis marcescibilis</name>
    <name type="common">Agaric fungus</name>
    <name type="synonym">Psathyrella marcescibilis</name>
    <dbReference type="NCBI Taxonomy" id="230819"/>
    <lineage>
        <taxon>Eukaryota</taxon>
        <taxon>Fungi</taxon>
        <taxon>Dikarya</taxon>
        <taxon>Basidiomycota</taxon>
        <taxon>Agaricomycotina</taxon>
        <taxon>Agaricomycetes</taxon>
        <taxon>Agaricomycetidae</taxon>
        <taxon>Agaricales</taxon>
        <taxon>Agaricineae</taxon>
        <taxon>Psathyrellaceae</taxon>
        <taxon>Coprinopsis</taxon>
    </lineage>
</organism>
<feature type="transmembrane region" description="Helical" evidence="7">
    <location>
        <begin position="71"/>
        <end position="90"/>
    </location>
</feature>
<evidence type="ECO:0000256" key="7">
    <source>
        <dbReference type="SAM" id="Phobius"/>
    </source>
</evidence>
<dbReference type="OrthoDB" id="3648309at2759"/>
<sequence length="231" mass="24414">MSNGTAPDLEKATVHATSPHDAISKAPGYAVAARPSKIANPGTLGLFSFASTTLILSLYNAQARSITTPNIVVGMALGCGGIAQLLAGMWEFPRGNMFAATAFTSYGAFWLSYATIMIPGSGIKEAYAGNKAELQSALGIYLITWCIVTFFFLIVALRKNIAFIALFSFLTVTFLLLAIGDFAASVNFVRAGGVFGVVTAFVAYYAGISELLAAEDMAIVRPPLGVFTRRI</sequence>
<evidence type="ECO:0000256" key="3">
    <source>
        <dbReference type="ARBA" id="ARBA00022692"/>
    </source>
</evidence>
<name>A0A5C3KTU0_COPMA</name>
<feature type="transmembrane region" description="Helical" evidence="7">
    <location>
        <begin position="187"/>
        <end position="207"/>
    </location>
</feature>
<evidence type="ECO:0000256" key="6">
    <source>
        <dbReference type="SAM" id="MobiDB-lite"/>
    </source>
</evidence>
<feature type="transmembrane region" description="Helical" evidence="7">
    <location>
        <begin position="161"/>
        <end position="180"/>
    </location>
</feature>
<feature type="transmembrane region" description="Helical" evidence="7">
    <location>
        <begin position="96"/>
        <end position="116"/>
    </location>
</feature>
<protein>
    <submittedName>
        <fullName evidence="8">Gpr1 family protein</fullName>
    </submittedName>
</protein>
<dbReference type="EMBL" id="ML210208">
    <property type="protein sequence ID" value="TFK24021.1"/>
    <property type="molecule type" value="Genomic_DNA"/>
</dbReference>
<keyword evidence="5 7" id="KW-0472">Membrane</keyword>
<gene>
    <name evidence="8" type="ORF">FA15DRAFT_620000</name>
</gene>
<evidence type="ECO:0000256" key="1">
    <source>
        <dbReference type="ARBA" id="ARBA00004141"/>
    </source>
</evidence>
<evidence type="ECO:0000256" key="2">
    <source>
        <dbReference type="ARBA" id="ARBA00005587"/>
    </source>
</evidence>
<keyword evidence="3 7" id="KW-0812">Transmembrane</keyword>
<dbReference type="GO" id="GO:0005886">
    <property type="term" value="C:plasma membrane"/>
    <property type="evidence" value="ECO:0007669"/>
    <property type="project" value="TreeGrafter"/>
</dbReference>
<dbReference type="PANTHER" id="PTHR31123:SF1">
    <property type="entry name" value="ACCUMULATION OF DYADS PROTEIN 2-RELATED"/>
    <property type="match status" value="1"/>
</dbReference>
<evidence type="ECO:0000256" key="5">
    <source>
        <dbReference type="ARBA" id="ARBA00023136"/>
    </source>
</evidence>
<dbReference type="GO" id="GO:0015123">
    <property type="term" value="F:acetate transmembrane transporter activity"/>
    <property type="evidence" value="ECO:0007669"/>
    <property type="project" value="TreeGrafter"/>
</dbReference>
<dbReference type="STRING" id="230819.A0A5C3KTU0"/>
<dbReference type="AlphaFoldDB" id="A0A5C3KTU0"/>
<evidence type="ECO:0000313" key="8">
    <source>
        <dbReference type="EMBL" id="TFK24021.1"/>
    </source>
</evidence>
<dbReference type="PANTHER" id="PTHR31123">
    <property type="entry name" value="ACCUMULATION OF DYADS PROTEIN 2-RELATED"/>
    <property type="match status" value="1"/>
</dbReference>